<dbReference type="EMBL" id="BGPR01238634">
    <property type="protein sequence ID" value="GBM01808.1"/>
    <property type="molecule type" value="Genomic_DNA"/>
</dbReference>
<dbReference type="AlphaFoldDB" id="A0A4Y2CDB2"/>
<evidence type="ECO:0000313" key="1">
    <source>
        <dbReference type="EMBL" id="GBM01808.1"/>
    </source>
</evidence>
<protein>
    <submittedName>
        <fullName evidence="1">Uncharacterized protein</fullName>
    </submittedName>
</protein>
<evidence type="ECO:0000313" key="2">
    <source>
        <dbReference type="Proteomes" id="UP000499080"/>
    </source>
</evidence>
<keyword evidence="2" id="KW-1185">Reference proteome</keyword>
<dbReference type="Proteomes" id="UP000499080">
    <property type="component" value="Unassembled WGS sequence"/>
</dbReference>
<comment type="caution">
    <text evidence="1">The sequence shown here is derived from an EMBL/GenBank/DDBJ whole genome shotgun (WGS) entry which is preliminary data.</text>
</comment>
<feature type="non-terminal residue" evidence="1">
    <location>
        <position position="58"/>
    </location>
</feature>
<accession>A0A4Y2CDB2</accession>
<reference evidence="1 2" key="1">
    <citation type="journal article" date="2019" name="Sci. Rep.">
        <title>Orb-weaving spider Araneus ventricosus genome elucidates the spidroin gene catalogue.</title>
        <authorList>
            <person name="Kono N."/>
            <person name="Nakamura H."/>
            <person name="Ohtoshi R."/>
            <person name="Moran D.A.P."/>
            <person name="Shinohara A."/>
            <person name="Yoshida Y."/>
            <person name="Fujiwara M."/>
            <person name="Mori M."/>
            <person name="Tomita M."/>
            <person name="Arakawa K."/>
        </authorList>
    </citation>
    <scope>NUCLEOTIDE SEQUENCE [LARGE SCALE GENOMIC DNA]</scope>
</reference>
<organism evidence="1 2">
    <name type="scientific">Araneus ventricosus</name>
    <name type="common">Orbweaver spider</name>
    <name type="synonym">Epeira ventricosa</name>
    <dbReference type="NCBI Taxonomy" id="182803"/>
    <lineage>
        <taxon>Eukaryota</taxon>
        <taxon>Metazoa</taxon>
        <taxon>Ecdysozoa</taxon>
        <taxon>Arthropoda</taxon>
        <taxon>Chelicerata</taxon>
        <taxon>Arachnida</taxon>
        <taxon>Araneae</taxon>
        <taxon>Araneomorphae</taxon>
        <taxon>Entelegynae</taxon>
        <taxon>Araneoidea</taxon>
        <taxon>Araneidae</taxon>
        <taxon>Araneus</taxon>
    </lineage>
</organism>
<gene>
    <name evidence="1" type="ORF">AVEN_95924_1</name>
</gene>
<sequence length="58" mass="7161">MVLPDRYTNTEKKRMGSHKEHDMKYFCCLSSNDGMERWNSKCCRTRVKWFKVQRQKEE</sequence>
<proteinExistence type="predicted"/>
<name>A0A4Y2CDB2_ARAVE</name>